<comment type="caution">
    <text evidence="2">The sequence shown here is derived from an EMBL/GenBank/DDBJ whole genome shotgun (WGS) entry which is preliminary data.</text>
</comment>
<reference evidence="2" key="2">
    <citation type="submission" date="2020-06" db="EMBL/GenBank/DDBJ databases">
        <title>Helianthus annuus Genome sequencing and assembly Release 2.</title>
        <authorList>
            <person name="Gouzy J."/>
            <person name="Langlade N."/>
            <person name="Munos S."/>
        </authorList>
    </citation>
    <scope>NUCLEOTIDE SEQUENCE</scope>
    <source>
        <tissue evidence="2">Leaves</tissue>
    </source>
</reference>
<keyword evidence="1" id="KW-0732">Signal</keyword>
<evidence type="ECO:0000313" key="3">
    <source>
        <dbReference type="Proteomes" id="UP000215914"/>
    </source>
</evidence>
<feature type="signal peptide" evidence="1">
    <location>
        <begin position="1"/>
        <end position="21"/>
    </location>
</feature>
<protein>
    <submittedName>
        <fullName evidence="2">Uncharacterized protein</fullName>
    </submittedName>
</protein>
<dbReference type="Gramene" id="mRNA:HanXRQr2_Chr17g0815161">
    <property type="protein sequence ID" value="CDS:HanXRQr2_Chr17g0815161.1"/>
    <property type="gene ID" value="HanXRQr2_Chr17g0815161"/>
</dbReference>
<evidence type="ECO:0000313" key="2">
    <source>
        <dbReference type="EMBL" id="KAF5756479.1"/>
    </source>
</evidence>
<reference evidence="2" key="1">
    <citation type="journal article" date="2017" name="Nature">
        <title>The sunflower genome provides insights into oil metabolism, flowering and Asterid evolution.</title>
        <authorList>
            <person name="Badouin H."/>
            <person name="Gouzy J."/>
            <person name="Grassa C.J."/>
            <person name="Murat F."/>
            <person name="Staton S.E."/>
            <person name="Cottret L."/>
            <person name="Lelandais-Briere C."/>
            <person name="Owens G.L."/>
            <person name="Carrere S."/>
            <person name="Mayjonade B."/>
            <person name="Legrand L."/>
            <person name="Gill N."/>
            <person name="Kane N.C."/>
            <person name="Bowers J.E."/>
            <person name="Hubner S."/>
            <person name="Bellec A."/>
            <person name="Berard A."/>
            <person name="Berges H."/>
            <person name="Blanchet N."/>
            <person name="Boniface M.C."/>
            <person name="Brunel D."/>
            <person name="Catrice O."/>
            <person name="Chaidir N."/>
            <person name="Claudel C."/>
            <person name="Donnadieu C."/>
            <person name="Faraut T."/>
            <person name="Fievet G."/>
            <person name="Helmstetter N."/>
            <person name="King M."/>
            <person name="Knapp S.J."/>
            <person name="Lai Z."/>
            <person name="Le Paslier M.C."/>
            <person name="Lippi Y."/>
            <person name="Lorenzon L."/>
            <person name="Mandel J.R."/>
            <person name="Marage G."/>
            <person name="Marchand G."/>
            <person name="Marquand E."/>
            <person name="Bret-Mestries E."/>
            <person name="Morien E."/>
            <person name="Nambeesan S."/>
            <person name="Nguyen T."/>
            <person name="Pegot-Espagnet P."/>
            <person name="Pouilly N."/>
            <person name="Raftis F."/>
            <person name="Sallet E."/>
            <person name="Schiex T."/>
            <person name="Thomas J."/>
            <person name="Vandecasteele C."/>
            <person name="Vares D."/>
            <person name="Vear F."/>
            <person name="Vautrin S."/>
            <person name="Crespi M."/>
            <person name="Mangin B."/>
            <person name="Burke J.M."/>
            <person name="Salse J."/>
            <person name="Munos S."/>
            <person name="Vincourt P."/>
            <person name="Rieseberg L.H."/>
            <person name="Langlade N.B."/>
        </authorList>
    </citation>
    <scope>NUCLEOTIDE SEQUENCE</scope>
    <source>
        <tissue evidence="2">Leaves</tissue>
    </source>
</reference>
<accession>A0A9K3DJA7</accession>
<evidence type="ECO:0000256" key="1">
    <source>
        <dbReference type="SAM" id="SignalP"/>
    </source>
</evidence>
<dbReference type="EMBL" id="MNCJ02000332">
    <property type="protein sequence ID" value="KAF5756479.1"/>
    <property type="molecule type" value="Genomic_DNA"/>
</dbReference>
<proteinExistence type="predicted"/>
<name>A0A9K3DJA7_HELAN</name>
<dbReference type="Proteomes" id="UP000215914">
    <property type="component" value="Unassembled WGS sequence"/>
</dbReference>
<gene>
    <name evidence="2" type="ORF">HanXRQr2_Chr17g0815161</name>
</gene>
<feature type="chain" id="PRO_5039924279" evidence="1">
    <location>
        <begin position="22"/>
        <end position="69"/>
    </location>
</feature>
<keyword evidence="3" id="KW-1185">Reference proteome</keyword>
<dbReference type="AlphaFoldDB" id="A0A9K3DJA7"/>
<sequence length="69" mass="8325">MRIFRLHLVLTFPSKLRATFGFPTNLDQMNPFVLQLPECTVHYLHRFLDKMQCFINTYFVKRYVEVLVS</sequence>
<organism evidence="2 3">
    <name type="scientific">Helianthus annuus</name>
    <name type="common">Common sunflower</name>
    <dbReference type="NCBI Taxonomy" id="4232"/>
    <lineage>
        <taxon>Eukaryota</taxon>
        <taxon>Viridiplantae</taxon>
        <taxon>Streptophyta</taxon>
        <taxon>Embryophyta</taxon>
        <taxon>Tracheophyta</taxon>
        <taxon>Spermatophyta</taxon>
        <taxon>Magnoliopsida</taxon>
        <taxon>eudicotyledons</taxon>
        <taxon>Gunneridae</taxon>
        <taxon>Pentapetalae</taxon>
        <taxon>asterids</taxon>
        <taxon>campanulids</taxon>
        <taxon>Asterales</taxon>
        <taxon>Asteraceae</taxon>
        <taxon>Asteroideae</taxon>
        <taxon>Heliantheae alliance</taxon>
        <taxon>Heliantheae</taxon>
        <taxon>Helianthus</taxon>
    </lineage>
</organism>